<organism evidence="1 2">
    <name type="scientific">Kutzneria chonburiensis</name>
    <dbReference type="NCBI Taxonomy" id="1483604"/>
    <lineage>
        <taxon>Bacteria</taxon>
        <taxon>Bacillati</taxon>
        <taxon>Actinomycetota</taxon>
        <taxon>Actinomycetes</taxon>
        <taxon>Pseudonocardiales</taxon>
        <taxon>Pseudonocardiaceae</taxon>
        <taxon>Kutzneria</taxon>
    </lineage>
</organism>
<sequence length="198" mass="20472">MNLTYVDSLPVLVWRFDPPRQTISSAPYGGGIGERGWVLNATVPHGYDRLDPDRHVAELADELRLTGPGTGLLTAVDVRKVVSVTERGVTAEVTTGVGVPTWAAAPDAAGERIGTINAVCRLPVRLSPAALVNAVATVAEAKAQALFEAGVDGSGTATDAIVLLCPNFGPAEPYGGPRSRIGSALARAVHEAVSSGLR</sequence>
<evidence type="ECO:0000313" key="2">
    <source>
        <dbReference type="Proteomes" id="UP001589810"/>
    </source>
</evidence>
<dbReference type="Proteomes" id="UP001589810">
    <property type="component" value="Unassembled WGS sequence"/>
</dbReference>
<proteinExistence type="predicted"/>
<comment type="caution">
    <text evidence="1">The sequence shown here is derived from an EMBL/GenBank/DDBJ whole genome shotgun (WGS) entry which is preliminary data.</text>
</comment>
<dbReference type="Pfam" id="PF01955">
    <property type="entry name" value="CbiZ"/>
    <property type="match status" value="1"/>
</dbReference>
<gene>
    <name evidence="1" type="ORF">ACFFH7_22520</name>
</gene>
<dbReference type="EMBL" id="JBHLUD010000007">
    <property type="protein sequence ID" value="MFC0544296.1"/>
    <property type="molecule type" value="Genomic_DNA"/>
</dbReference>
<dbReference type="InterPro" id="IPR002808">
    <property type="entry name" value="AdoCbi_amidolase"/>
</dbReference>
<dbReference type="PANTHER" id="PTHR35336">
    <property type="entry name" value="ADENOSYLCOBINAMIDE AMIDOHYDROLASE"/>
    <property type="match status" value="1"/>
</dbReference>
<dbReference type="RefSeq" id="WP_273935794.1">
    <property type="nucleotide sequence ID" value="NZ_CP097263.1"/>
</dbReference>
<keyword evidence="2" id="KW-1185">Reference proteome</keyword>
<evidence type="ECO:0000313" key="1">
    <source>
        <dbReference type="EMBL" id="MFC0544296.1"/>
    </source>
</evidence>
<reference evidence="1 2" key="1">
    <citation type="submission" date="2024-09" db="EMBL/GenBank/DDBJ databases">
        <authorList>
            <person name="Sun Q."/>
            <person name="Mori K."/>
        </authorList>
    </citation>
    <scope>NUCLEOTIDE SEQUENCE [LARGE SCALE GENOMIC DNA]</scope>
    <source>
        <strain evidence="1 2">TBRC 1432</strain>
    </source>
</reference>
<accession>A0ABV6MVE2</accession>
<protein>
    <submittedName>
        <fullName evidence="1">Adenosylcobinamide amidohydrolase</fullName>
    </submittedName>
</protein>
<dbReference type="InterPro" id="IPR052209">
    <property type="entry name" value="CbiZ"/>
</dbReference>
<dbReference type="PANTHER" id="PTHR35336:SF5">
    <property type="entry name" value="ADENOSYLCOBINAMIDE AMIDOHYDROLASE"/>
    <property type="match status" value="1"/>
</dbReference>
<name>A0ABV6MVE2_9PSEU</name>